<keyword evidence="10" id="KW-1185">Reference proteome</keyword>
<gene>
    <name evidence="9" type="ORF">CFP56_001862</name>
</gene>
<name>A0AAW0IM96_QUESU</name>
<feature type="transmembrane region" description="Helical" evidence="7">
    <location>
        <begin position="247"/>
        <end position="269"/>
    </location>
</feature>
<evidence type="ECO:0000313" key="10">
    <source>
        <dbReference type="Proteomes" id="UP000237347"/>
    </source>
</evidence>
<evidence type="ECO:0000256" key="6">
    <source>
        <dbReference type="ARBA" id="ARBA00023136"/>
    </source>
</evidence>
<evidence type="ECO:0000256" key="1">
    <source>
        <dbReference type="ARBA" id="ARBA00004141"/>
    </source>
</evidence>
<keyword evidence="6 7" id="KW-0472">Membrane</keyword>
<dbReference type="AlphaFoldDB" id="A0AAW0IM96"/>
<keyword evidence="2 7" id="KW-0812">Transmembrane</keyword>
<keyword evidence="3" id="KW-0677">Repeat</keyword>
<proteinExistence type="predicted"/>
<sequence>MILKILGRIAQQEQSAFIKKVDEKHWTPLHCAAYFDSYCGAKMLLEIDRSIAYMKDAKGVTALHIAAHRGHYCIMECILEYCPDCCELVDEKGWNALHFVVNSSSSYWVNEAKCILKNSSLSNLLNEKDTRGNTPLHHHSKSLHYIKDVMCHDRVDKMTFNKQNLNAYDVALTSEELSDTKFMEITVAISKDERHRAEFRRPLEDDILPERKDSERWNAEWDAHKAEWKARKHRFVYIMEKASETHLVVDTLIATVAFTVGITMPGGFIGQEGPHPGSAILTSNTAFKAFIITNTIAMVQSCFAAFIQLFMPLLFLNKDPGDFSFLLASLIFCLSISAMGAMVLAFVLGTYAVLMHSLGLAIANSVLGLLFFVPVLFVSKGCSHYLLEILRVGSSWILYRLCDFKHFLGDNAQHFLDDNALHFLGDALDCILNVCEYICYYIARIFYRCRQD</sequence>
<feature type="transmembrane region" description="Helical" evidence="7">
    <location>
        <begin position="289"/>
        <end position="316"/>
    </location>
</feature>
<dbReference type="GO" id="GO:0005886">
    <property type="term" value="C:plasma membrane"/>
    <property type="evidence" value="ECO:0007669"/>
    <property type="project" value="TreeGrafter"/>
</dbReference>
<feature type="domain" description="PGG" evidence="8">
    <location>
        <begin position="239"/>
        <end position="353"/>
    </location>
</feature>
<feature type="transmembrane region" description="Helical" evidence="7">
    <location>
        <begin position="354"/>
        <end position="378"/>
    </location>
</feature>
<feature type="transmembrane region" description="Helical" evidence="7">
    <location>
        <begin position="323"/>
        <end position="348"/>
    </location>
</feature>
<reference evidence="9 10" key="1">
    <citation type="journal article" date="2018" name="Sci. Data">
        <title>The draft genome sequence of cork oak.</title>
        <authorList>
            <person name="Ramos A.M."/>
            <person name="Usie A."/>
            <person name="Barbosa P."/>
            <person name="Barros P.M."/>
            <person name="Capote T."/>
            <person name="Chaves I."/>
            <person name="Simoes F."/>
            <person name="Abreu I."/>
            <person name="Carrasquinho I."/>
            <person name="Faro C."/>
            <person name="Guimaraes J.B."/>
            <person name="Mendonca D."/>
            <person name="Nobrega F."/>
            <person name="Rodrigues L."/>
            <person name="Saibo N.J.M."/>
            <person name="Varela M.C."/>
            <person name="Egas C."/>
            <person name="Matos J."/>
            <person name="Miguel C.M."/>
            <person name="Oliveira M.M."/>
            <person name="Ricardo C.P."/>
            <person name="Goncalves S."/>
        </authorList>
    </citation>
    <scope>NUCLEOTIDE SEQUENCE [LARGE SCALE GENOMIC DNA]</scope>
    <source>
        <strain evidence="10">cv. HL8</strain>
    </source>
</reference>
<dbReference type="InterPro" id="IPR026961">
    <property type="entry name" value="PGG_dom"/>
</dbReference>
<evidence type="ECO:0000256" key="7">
    <source>
        <dbReference type="SAM" id="Phobius"/>
    </source>
</evidence>
<accession>A0AAW0IM96</accession>
<evidence type="ECO:0000256" key="4">
    <source>
        <dbReference type="ARBA" id="ARBA00022989"/>
    </source>
</evidence>
<dbReference type="Pfam" id="PF13606">
    <property type="entry name" value="Ank_3"/>
    <property type="match status" value="1"/>
</dbReference>
<dbReference type="Gene3D" id="1.25.40.20">
    <property type="entry name" value="Ankyrin repeat-containing domain"/>
    <property type="match status" value="1"/>
</dbReference>
<evidence type="ECO:0000256" key="5">
    <source>
        <dbReference type="ARBA" id="ARBA00023043"/>
    </source>
</evidence>
<dbReference type="SUPFAM" id="SSF48403">
    <property type="entry name" value="Ankyrin repeat"/>
    <property type="match status" value="1"/>
</dbReference>
<keyword evidence="4 7" id="KW-1133">Transmembrane helix</keyword>
<comment type="caution">
    <text evidence="9">The sequence shown here is derived from an EMBL/GenBank/DDBJ whole genome shotgun (WGS) entry which is preliminary data.</text>
</comment>
<dbReference type="SMART" id="SM00248">
    <property type="entry name" value="ANK"/>
    <property type="match status" value="3"/>
</dbReference>
<evidence type="ECO:0000256" key="3">
    <source>
        <dbReference type="ARBA" id="ARBA00022737"/>
    </source>
</evidence>
<dbReference type="EMBL" id="PKMF04001022">
    <property type="protein sequence ID" value="KAK7815248.1"/>
    <property type="molecule type" value="Genomic_DNA"/>
</dbReference>
<dbReference type="Pfam" id="PF13962">
    <property type="entry name" value="PGG"/>
    <property type="match status" value="1"/>
</dbReference>
<dbReference type="InterPro" id="IPR002110">
    <property type="entry name" value="Ankyrin_rpt"/>
</dbReference>
<evidence type="ECO:0000256" key="2">
    <source>
        <dbReference type="ARBA" id="ARBA00022692"/>
    </source>
</evidence>
<dbReference type="PANTHER" id="PTHR24186:SF36">
    <property type="entry name" value="SERINE_THREONINE-PROTEIN PHOSPHATASE 6 REGULATORY ANKYRIN REPEAT SUBUNIT A-LIKE"/>
    <property type="match status" value="1"/>
</dbReference>
<dbReference type="InterPro" id="IPR036770">
    <property type="entry name" value="Ankyrin_rpt-contain_sf"/>
</dbReference>
<dbReference type="PANTHER" id="PTHR24186">
    <property type="entry name" value="PROTEIN PHOSPHATASE 1 REGULATORY SUBUNIT"/>
    <property type="match status" value="1"/>
</dbReference>
<evidence type="ECO:0000259" key="8">
    <source>
        <dbReference type="Pfam" id="PF13962"/>
    </source>
</evidence>
<protein>
    <submittedName>
        <fullName evidence="9">Ankyrin repeat-containing protein</fullName>
    </submittedName>
</protein>
<organism evidence="9 10">
    <name type="scientific">Quercus suber</name>
    <name type="common">Cork oak</name>
    <dbReference type="NCBI Taxonomy" id="58331"/>
    <lineage>
        <taxon>Eukaryota</taxon>
        <taxon>Viridiplantae</taxon>
        <taxon>Streptophyta</taxon>
        <taxon>Embryophyta</taxon>
        <taxon>Tracheophyta</taxon>
        <taxon>Spermatophyta</taxon>
        <taxon>Magnoliopsida</taxon>
        <taxon>eudicotyledons</taxon>
        <taxon>Gunneridae</taxon>
        <taxon>Pentapetalae</taxon>
        <taxon>rosids</taxon>
        <taxon>fabids</taxon>
        <taxon>Fagales</taxon>
        <taxon>Fagaceae</taxon>
        <taxon>Quercus</taxon>
    </lineage>
</organism>
<dbReference type="Proteomes" id="UP000237347">
    <property type="component" value="Unassembled WGS sequence"/>
</dbReference>
<keyword evidence="5" id="KW-0040">ANK repeat</keyword>
<comment type="subcellular location">
    <subcellularLocation>
        <location evidence="1">Membrane</location>
        <topology evidence="1">Multi-pass membrane protein</topology>
    </subcellularLocation>
</comment>
<evidence type="ECO:0000313" key="9">
    <source>
        <dbReference type="EMBL" id="KAK7815248.1"/>
    </source>
</evidence>